<dbReference type="EMBL" id="JBHSOD010000020">
    <property type="protein sequence ID" value="MFC5886791.1"/>
    <property type="molecule type" value="Genomic_DNA"/>
</dbReference>
<dbReference type="Proteomes" id="UP001596067">
    <property type="component" value="Unassembled WGS sequence"/>
</dbReference>
<dbReference type="PROSITE" id="PS51898">
    <property type="entry name" value="TYR_RECOMBINASE"/>
    <property type="match status" value="1"/>
</dbReference>
<dbReference type="PANTHER" id="PTHR34605">
    <property type="entry name" value="PHAGE_INTEGRASE DOMAIN-CONTAINING PROTEIN"/>
    <property type="match status" value="1"/>
</dbReference>
<dbReference type="SUPFAM" id="SSF56349">
    <property type="entry name" value="DNA breaking-rejoining enzymes"/>
    <property type="match status" value="2"/>
</dbReference>
<comment type="caution">
    <text evidence="4">The sequence shown here is derived from an EMBL/GenBank/DDBJ whole genome shotgun (WGS) entry which is preliminary data.</text>
</comment>
<keyword evidence="5" id="KW-1185">Reference proteome</keyword>
<evidence type="ECO:0000256" key="1">
    <source>
        <dbReference type="ARBA" id="ARBA00023125"/>
    </source>
</evidence>
<evidence type="ECO:0000256" key="2">
    <source>
        <dbReference type="ARBA" id="ARBA00023172"/>
    </source>
</evidence>
<dbReference type="InterPro" id="IPR013762">
    <property type="entry name" value="Integrase-like_cat_sf"/>
</dbReference>
<organism evidence="4 5">
    <name type="scientific">Kitasatospora aburaviensis</name>
    <dbReference type="NCBI Taxonomy" id="67265"/>
    <lineage>
        <taxon>Bacteria</taxon>
        <taxon>Bacillati</taxon>
        <taxon>Actinomycetota</taxon>
        <taxon>Actinomycetes</taxon>
        <taxon>Kitasatosporales</taxon>
        <taxon>Streptomycetaceae</taxon>
        <taxon>Kitasatospora</taxon>
    </lineage>
</organism>
<evidence type="ECO:0000259" key="3">
    <source>
        <dbReference type="PROSITE" id="PS51898"/>
    </source>
</evidence>
<dbReference type="Gene3D" id="1.10.443.10">
    <property type="entry name" value="Intergrase catalytic core"/>
    <property type="match status" value="1"/>
</dbReference>
<sequence>MNAEDELLEGELVDSRERLPALVDQPAAGLDISTFHRDTVLVAGEPLPAVAGPVAYTARDFVISEETARLVRTAGRKNTVRNTRNQVKLFEKWCAERGRVALPCTTATLIEYVGWMINSGRYDPTTIQVYSSSVVTWQERSTPGKTRPGTIEVRAMIAAFRARWAKSNTEKQSPAVREADLEAMLATCEQGRPADLRDAALLALGWHLLTRRIELAHLVVTHLTIHQDGIDVRLVNRKTRKDGSVFEGWVPARDDAPQLCPVRRMRAWLEYGRRIHQPDEQALFRALDKAGRLAIRLTPQTRPQHPDGTPKNDSEITAEEWVELSHLSGETINTIVKRRAKAGFAQVAELTEHDRAEAGHNALLNAATAARVTAHGLRAGGATELKEADIPEDQIAEMGDWTKGSTAMKRYFRKIKGTRENAWATARTTRGARRTPTA</sequence>
<dbReference type="Gene3D" id="1.10.150.130">
    <property type="match status" value="1"/>
</dbReference>
<accession>A0ABW1F0F0</accession>
<evidence type="ECO:0000313" key="5">
    <source>
        <dbReference type="Proteomes" id="UP001596067"/>
    </source>
</evidence>
<keyword evidence="2" id="KW-0233">DNA recombination</keyword>
<reference evidence="5" key="1">
    <citation type="journal article" date="2019" name="Int. J. Syst. Evol. Microbiol.">
        <title>The Global Catalogue of Microorganisms (GCM) 10K type strain sequencing project: providing services to taxonomists for standard genome sequencing and annotation.</title>
        <authorList>
            <consortium name="The Broad Institute Genomics Platform"/>
            <consortium name="The Broad Institute Genome Sequencing Center for Infectious Disease"/>
            <person name="Wu L."/>
            <person name="Ma J."/>
        </authorList>
    </citation>
    <scope>NUCLEOTIDE SEQUENCE [LARGE SCALE GENOMIC DNA]</scope>
    <source>
        <strain evidence="5">CGMCC 4.1469</strain>
    </source>
</reference>
<dbReference type="RefSeq" id="WP_345330713.1">
    <property type="nucleotide sequence ID" value="NZ_BAAAVH010000123.1"/>
</dbReference>
<feature type="domain" description="Tyr recombinase" evidence="3">
    <location>
        <begin position="171"/>
        <end position="424"/>
    </location>
</feature>
<evidence type="ECO:0000313" key="4">
    <source>
        <dbReference type="EMBL" id="MFC5886791.1"/>
    </source>
</evidence>
<dbReference type="PANTHER" id="PTHR34605:SF4">
    <property type="entry name" value="DNA ADENINE METHYLTRANSFERASE"/>
    <property type="match status" value="1"/>
</dbReference>
<protein>
    <recommendedName>
        <fullName evidence="3">Tyr recombinase domain-containing protein</fullName>
    </recommendedName>
</protein>
<keyword evidence="1" id="KW-0238">DNA-binding</keyword>
<dbReference type="InterPro" id="IPR052925">
    <property type="entry name" value="Phage_Integrase-like_Recomb"/>
</dbReference>
<dbReference type="InterPro" id="IPR011010">
    <property type="entry name" value="DNA_brk_join_enz"/>
</dbReference>
<dbReference type="InterPro" id="IPR002104">
    <property type="entry name" value="Integrase_catalytic"/>
</dbReference>
<name>A0ABW1F0F0_9ACTN</name>
<proteinExistence type="predicted"/>
<gene>
    <name evidence="4" type="ORF">ACFP0N_17635</name>
</gene>
<dbReference type="SUPFAM" id="SSF47823">
    <property type="entry name" value="lambda integrase-like, N-terminal domain"/>
    <property type="match status" value="1"/>
</dbReference>
<dbReference type="InterPro" id="IPR010998">
    <property type="entry name" value="Integrase_recombinase_N"/>
</dbReference>